<organism evidence="13 14">
    <name type="scientific">Limnobacter litoralis</name>
    <dbReference type="NCBI Taxonomy" id="481366"/>
    <lineage>
        <taxon>Bacteria</taxon>
        <taxon>Pseudomonadati</taxon>
        <taxon>Pseudomonadota</taxon>
        <taxon>Betaproteobacteria</taxon>
        <taxon>Burkholderiales</taxon>
        <taxon>Burkholderiaceae</taxon>
        <taxon>Limnobacter</taxon>
    </lineage>
</organism>
<evidence type="ECO:0000256" key="3">
    <source>
        <dbReference type="ARBA" id="ARBA00022806"/>
    </source>
</evidence>
<dbReference type="InterPro" id="IPR014016">
    <property type="entry name" value="UvrD-like_ATP-bd"/>
</dbReference>
<feature type="binding site" evidence="10">
    <location>
        <begin position="23"/>
        <end position="30"/>
    </location>
    <ligand>
        <name>ATP</name>
        <dbReference type="ChEBI" id="CHEBI:30616"/>
    </ligand>
</feature>
<dbReference type="Gene3D" id="1.10.486.10">
    <property type="entry name" value="PCRA, domain 4"/>
    <property type="match status" value="1"/>
</dbReference>
<proteinExistence type="predicted"/>
<accession>A0ABQ5YUB9</accession>
<evidence type="ECO:0000256" key="1">
    <source>
        <dbReference type="ARBA" id="ARBA00022741"/>
    </source>
</evidence>
<dbReference type="PANTHER" id="PTHR11070">
    <property type="entry name" value="UVRD / RECB / PCRA DNA HELICASE FAMILY MEMBER"/>
    <property type="match status" value="1"/>
</dbReference>
<sequence length="1075" mass="119640">MSDAVSQLVLTACNPARNVVVEACAGSGKTWLLTARLFRLLLAGARPEQILAITFTRKAAEEMRQRLFDLLRHCATASEADLRTLLLERGAPTDPATVSKAQALAGEVLTNPRGVTIDTFHGWFTSLCQMAPLSSGFSRQNEPTEQTAYYARVAIEQCLGHVAGLEVNHPLSAALDQLGRQYDQSEIVHLMHKALANRVAFDLWLRRGGPAQLAALLGIDDRSPWPEALFDTAGMQGWSETLDLIAKDLGQGSKSQQDIARKLVDLLALWRSGAVGKVDVFEQLCGICLTKTKTPLSHFCSISAANAKKIGLDADSFAARAQAFCEQLITGLRKVQDQRDLRGSQSLAELVPLLFETYSRVKSLEGLCDFDDLEYTALHLLLDEQQRSYMLQKLDTRVRHILLDEFQDTNPVQWAILRNWLDEYKSGEQPSLFVVGDPKQSIYRFRRAEARLFAYVRQWLEDRFGAVSLASDQTRRCLPAVVEVVNRVFAPDEVRGTTPFRPHASAVPPSEWPAAPLLSGLSVYPKVAADEAIGEAEHWVRVLQQWRSSGAIQNWSEVMVLVRTHRSALPLVSAFREAGLPFVLKDKGERYTSMVWLDTIAVLRFLLNPQDNFAVLQLLRSPLFSVSSADFQALHRRQNSESVWEAIQQEAQSDQAYWQAVHRTMSSWLSISRQLPLFETLSLVASSTQASLQYLKSVQARYKVMMAEHWDWLKAWALNVNKGRFPDLAMALAEAQRLAEFGGSDGEGALTGEDAIAVLTVHSAKGLEARHVILPDADSAPSPGGSSLDVLIDWELGEDAPTAISVYDSKSTQTGGREHSMAVQKQAFEDEEDHLLYVALTRARQSLHVSGTEKRGSKGWYERLLPHADQVFEAWPGADASPVQTELALEPASAVWVRPAFPELPALSVSIGEVVPRLNSSELRMGTAWHGVLEHLDGLADFETWWAARLLDCEDVLLVLSEFERAQVQQAAETVLSAPHLHLFFKGADKAFNELEWVLRTGQLLRADRVVYTQGRWVVLDYKWKVDAHNLPGYREQVLQYVNLVNQTLAAADPVKSTEAALIDRTGQVHWITSV</sequence>
<evidence type="ECO:0000256" key="9">
    <source>
        <dbReference type="ARBA" id="ARBA00048988"/>
    </source>
</evidence>
<evidence type="ECO:0000313" key="14">
    <source>
        <dbReference type="Proteomes" id="UP001156664"/>
    </source>
</evidence>
<dbReference type="SUPFAM" id="SSF52540">
    <property type="entry name" value="P-loop containing nucleoside triphosphate hydrolases"/>
    <property type="match status" value="1"/>
</dbReference>
<feature type="domain" description="UvrD-like helicase ATP-binding" evidence="11">
    <location>
        <begin position="2"/>
        <end position="478"/>
    </location>
</feature>
<keyword evidence="14" id="KW-1185">Reference proteome</keyword>
<evidence type="ECO:0000259" key="12">
    <source>
        <dbReference type="PROSITE" id="PS51217"/>
    </source>
</evidence>
<evidence type="ECO:0000256" key="7">
    <source>
        <dbReference type="ARBA" id="ARBA00034808"/>
    </source>
</evidence>
<dbReference type="Proteomes" id="UP001156664">
    <property type="component" value="Unassembled WGS sequence"/>
</dbReference>
<evidence type="ECO:0000256" key="2">
    <source>
        <dbReference type="ARBA" id="ARBA00022801"/>
    </source>
</evidence>
<dbReference type="Pfam" id="PF13361">
    <property type="entry name" value="UvrD_C"/>
    <property type="match status" value="1"/>
</dbReference>
<keyword evidence="4 10" id="KW-0067">ATP-binding</keyword>
<keyword evidence="3 10" id="KW-0347">Helicase</keyword>
<dbReference type="InterPro" id="IPR027417">
    <property type="entry name" value="P-loop_NTPase"/>
</dbReference>
<evidence type="ECO:0000256" key="6">
    <source>
        <dbReference type="ARBA" id="ARBA00034617"/>
    </source>
</evidence>
<keyword evidence="5" id="KW-0413">Isomerase</keyword>
<evidence type="ECO:0000256" key="5">
    <source>
        <dbReference type="ARBA" id="ARBA00023235"/>
    </source>
</evidence>
<evidence type="ECO:0000313" key="13">
    <source>
        <dbReference type="EMBL" id="GLR26891.1"/>
    </source>
</evidence>
<reference evidence="14" key="1">
    <citation type="journal article" date="2019" name="Int. J. Syst. Evol. Microbiol.">
        <title>The Global Catalogue of Microorganisms (GCM) 10K type strain sequencing project: providing services to taxonomists for standard genome sequencing and annotation.</title>
        <authorList>
            <consortium name="The Broad Institute Genomics Platform"/>
            <consortium name="The Broad Institute Genome Sequencing Center for Infectious Disease"/>
            <person name="Wu L."/>
            <person name="Ma J."/>
        </authorList>
    </citation>
    <scope>NUCLEOTIDE SEQUENCE [LARGE SCALE GENOMIC DNA]</scope>
    <source>
        <strain evidence="14">NBRC 105857</strain>
    </source>
</reference>
<dbReference type="Pfam" id="PF00580">
    <property type="entry name" value="UvrD-helicase"/>
    <property type="match status" value="1"/>
</dbReference>
<dbReference type="InterPro" id="IPR014017">
    <property type="entry name" value="DNA_helicase_UvrD-like_C"/>
</dbReference>
<dbReference type="EC" id="5.6.2.4" evidence="7"/>
<dbReference type="PROSITE" id="PS51198">
    <property type="entry name" value="UVRD_HELICASE_ATP_BIND"/>
    <property type="match status" value="1"/>
</dbReference>
<dbReference type="RefSeq" id="WP_284281577.1">
    <property type="nucleotide sequence ID" value="NZ_BSOJ01000019.1"/>
</dbReference>
<evidence type="ECO:0000256" key="8">
    <source>
        <dbReference type="ARBA" id="ARBA00034923"/>
    </source>
</evidence>
<evidence type="ECO:0000256" key="10">
    <source>
        <dbReference type="PROSITE-ProRule" id="PRU00560"/>
    </source>
</evidence>
<dbReference type="Gene3D" id="3.40.50.300">
    <property type="entry name" value="P-loop containing nucleotide triphosphate hydrolases"/>
    <property type="match status" value="4"/>
</dbReference>
<dbReference type="GO" id="GO:0004386">
    <property type="term" value="F:helicase activity"/>
    <property type="evidence" value="ECO:0007669"/>
    <property type="project" value="UniProtKB-KW"/>
</dbReference>
<comment type="caution">
    <text evidence="13">The sequence shown here is derived from an EMBL/GenBank/DDBJ whole genome shotgun (WGS) entry which is preliminary data.</text>
</comment>
<evidence type="ECO:0000256" key="4">
    <source>
        <dbReference type="ARBA" id="ARBA00022840"/>
    </source>
</evidence>
<protein>
    <recommendedName>
        <fullName evidence="7">DNA 3'-5' helicase</fullName>
        <ecNumber evidence="7">5.6.2.4</ecNumber>
    </recommendedName>
    <alternativeName>
        <fullName evidence="8">DNA 3'-5' helicase II</fullName>
    </alternativeName>
</protein>
<dbReference type="InterPro" id="IPR011335">
    <property type="entry name" value="Restrct_endonuc-II-like"/>
</dbReference>
<dbReference type="PROSITE" id="PS51217">
    <property type="entry name" value="UVRD_HELICASE_CTER"/>
    <property type="match status" value="1"/>
</dbReference>
<feature type="domain" description="UvrD-like helicase C-terminal" evidence="12">
    <location>
        <begin position="479"/>
        <end position="766"/>
    </location>
</feature>
<name>A0ABQ5YUB9_9BURK</name>
<dbReference type="SUPFAM" id="SSF52980">
    <property type="entry name" value="Restriction endonuclease-like"/>
    <property type="match status" value="1"/>
</dbReference>
<dbReference type="InterPro" id="IPR000212">
    <property type="entry name" value="DNA_helicase_UvrD/REP"/>
</dbReference>
<evidence type="ECO:0000259" key="11">
    <source>
        <dbReference type="PROSITE" id="PS51198"/>
    </source>
</evidence>
<gene>
    <name evidence="13" type="ORF">GCM10007875_19810</name>
</gene>
<comment type="catalytic activity">
    <reaction evidence="9">
        <text>ATP + H2O = ADP + phosphate + H(+)</text>
        <dbReference type="Rhea" id="RHEA:13065"/>
        <dbReference type="ChEBI" id="CHEBI:15377"/>
        <dbReference type="ChEBI" id="CHEBI:15378"/>
        <dbReference type="ChEBI" id="CHEBI:30616"/>
        <dbReference type="ChEBI" id="CHEBI:43474"/>
        <dbReference type="ChEBI" id="CHEBI:456216"/>
        <dbReference type="EC" id="5.6.2.4"/>
    </reaction>
</comment>
<keyword evidence="2 10" id="KW-0378">Hydrolase</keyword>
<keyword evidence="1 10" id="KW-0547">Nucleotide-binding</keyword>
<dbReference type="EMBL" id="BSOJ01000019">
    <property type="protein sequence ID" value="GLR26891.1"/>
    <property type="molecule type" value="Genomic_DNA"/>
</dbReference>
<dbReference type="PANTHER" id="PTHR11070:SF2">
    <property type="entry name" value="ATP-DEPENDENT DNA HELICASE SRS2"/>
    <property type="match status" value="1"/>
</dbReference>
<comment type="catalytic activity">
    <reaction evidence="6">
        <text>Couples ATP hydrolysis with the unwinding of duplex DNA by translocating in the 3'-5' direction.</text>
        <dbReference type="EC" id="5.6.2.4"/>
    </reaction>
</comment>